<dbReference type="OrthoDB" id="6194196at2"/>
<dbReference type="EMBL" id="ACZR01000019">
    <property type="protein sequence ID" value="EEX49568.1"/>
    <property type="molecule type" value="Genomic_DNA"/>
</dbReference>
<evidence type="ECO:0000256" key="4">
    <source>
        <dbReference type="ARBA" id="ARBA00022692"/>
    </source>
</evidence>
<comment type="similarity">
    <text evidence="2 7">Belongs to the RseA family.</text>
</comment>
<evidence type="ECO:0000256" key="6">
    <source>
        <dbReference type="ARBA" id="ARBA00023136"/>
    </source>
</evidence>
<comment type="function">
    <text evidence="7">An anti-sigma factor for extracytoplasmic function (ECF) sigma factor sigma-E (RpoE). ECF sigma factors are held in an inactive form by an anti-sigma factor until released by regulated intramembrane proteolysis (RIP). RIP occurs when an extracytoplasmic signal triggers a concerted proteolytic cascade to transmit information and elicit cellular responses. The membrane-spanning regulatory substrate protein is first cut periplasmically (site-1 protease, S1P, DegS), then within the membrane itself (site-2 protease, S2P, RseP), while cytoplasmic proteases finish degrading the anti-sigma factor, liberating sigma-E.</text>
</comment>
<dbReference type="Proteomes" id="UP000005519">
    <property type="component" value="Unassembled WGS sequence"/>
</dbReference>
<keyword evidence="4 8" id="KW-0812">Transmembrane</keyword>
<proteinExistence type="inferred from homology"/>
<evidence type="ECO:0000256" key="8">
    <source>
        <dbReference type="SAM" id="Phobius"/>
    </source>
</evidence>
<dbReference type="InterPro" id="IPR026279">
    <property type="entry name" value="RseA"/>
</dbReference>
<dbReference type="InterPro" id="IPR036147">
    <property type="entry name" value="Anti-sigma_E_RseA_N_sf"/>
</dbReference>
<dbReference type="CDD" id="cd16328">
    <property type="entry name" value="RseA_N"/>
    <property type="match status" value="1"/>
</dbReference>
<dbReference type="AlphaFoldDB" id="C9PSE9"/>
<name>C9PSE9_9PAST</name>
<dbReference type="PIRSF" id="PIRSF016938">
    <property type="entry name" value="RseA"/>
    <property type="match status" value="1"/>
</dbReference>
<dbReference type="Pfam" id="PF03872">
    <property type="entry name" value="RseA_N"/>
    <property type="match status" value="1"/>
</dbReference>
<evidence type="ECO:0000259" key="10">
    <source>
        <dbReference type="Pfam" id="PF03873"/>
    </source>
</evidence>
<reference evidence="11 12" key="1">
    <citation type="submission" date="2009-10" db="EMBL/GenBank/DDBJ databases">
        <authorList>
            <person name="Muzny D."/>
            <person name="Qin X."/>
            <person name="Deng J."/>
            <person name="Jiang H."/>
            <person name="Liu Y."/>
            <person name="Qu J."/>
            <person name="Song X.-Z."/>
            <person name="Zhang L."/>
            <person name="Thornton R."/>
            <person name="Coyle M."/>
            <person name="Francisco L."/>
            <person name="Jackson L."/>
            <person name="Javaid M."/>
            <person name="Korchina V."/>
            <person name="Kovar C."/>
            <person name="Mata R."/>
            <person name="Mathew T."/>
            <person name="Ngo R."/>
            <person name="Nguyen L."/>
            <person name="Nguyen N."/>
            <person name="Okwuonu G."/>
            <person name="Ongeri F."/>
            <person name="Pham C."/>
            <person name="Simmons D."/>
            <person name="Wilczek-Boney K."/>
            <person name="Hale W."/>
            <person name="Jakkamsetti A."/>
            <person name="Pham P."/>
            <person name="Ruth R."/>
            <person name="San Lucas F."/>
            <person name="Warren J."/>
            <person name="Zhang J."/>
            <person name="Zhao Z."/>
            <person name="Zhou C."/>
            <person name="Zhu D."/>
            <person name="Lee S."/>
            <person name="Bess C."/>
            <person name="Blankenburg K."/>
            <person name="Forbes L."/>
            <person name="Fu Q."/>
            <person name="Gubbala S."/>
            <person name="Hirani K."/>
            <person name="Jayaseelan J.C."/>
            <person name="Lara F."/>
            <person name="Munidasa M."/>
            <person name="Palculict T."/>
            <person name="Patil S."/>
            <person name="Pu L.-L."/>
            <person name="Saada N."/>
            <person name="Tang L."/>
            <person name="Weissenberger G."/>
            <person name="Zhu Y."/>
            <person name="Hemphill L."/>
            <person name="Shang Y."/>
            <person name="Youmans B."/>
            <person name="Ayvaz T."/>
            <person name="Ross M."/>
            <person name="Santibanez J."/>
            <person name="Aqrawi P."/>
            <person name="Gross S."/>
            <person name="Joshi V."/>
            <person name="Fowler G."/>
            <person name="Nazareth L."/>
            <person name="Reid J."/>
            <person name="Worley K."/>
            <person name="Petrosino J."/>
            <person name="Highlander S."/>
            <person name="Gibbs R."/>
        </authorList>
    </citation>
    <scope>NUCLEOTIDE SEQUENCE [LARGE SCALE GENOMIC DNA]</scope>
    <source>
        <strain evidence="11 12">ATCC 43325</strain>
    </source>
</reference>
<dbReference type="PANTHER" id="PTHR38104:SF1">
    <property type="entry name" value="ANTI-SIGMA-E FACTOR RSEA"/>
    <property type="match status" value="1"/>
</dbReference>
<dbReference type="HOGENOM" id="CLU_108851_0_0_6"/>
<dbReference type="Gene3D" id="1.20.5.3960">
    <property type="match status" value="1"/>
</dbReference>
<feature type="transmembrane region" description="Helical" evidence="8">
    <location>
        <begin position="95"/>
        <end position="115"/>
    </location>
</feature>
<dbReference type="Gene3D" id="1.10.10.880">
    <property type="entry name" value="Anti sigma-E protein RseA, N-terminal domain"/>
    <property type="match status" value="1"/>
</dbReference>
<dbReference type="GO" id="GO:0005886">
    <property type="term" value="C:plasma membrane"/>
    <property type="evidence" value="ECO:0007669"/>
    <property type="project" value="UniProtKB-SubCell"/>
</dbReference>
<comment type="caution">
    <text evidence="11">The sequence shown here is derived from an EMBL/GenBank/DDBJ whole genome shotgun (WGS) entry which is preliminary data.</text>
</comment>
<keyword evidence="6 7" id="KW-0472">Membrane</keyword>
<keyword evidence="7" id="KW-0997">Cell inner membrane</keyword>
<gene>
    <name evidence="11" type="primary">rseA</name>
    <name evidence="11" type="ORF">HMPREF0621_1923</name>
</gene>
<feature type="domain" description="Anti sigma-E protein RseA N-terminal" evidence="9">
    <location>
        <begin position="1"/>
        <end position="84"/>
    </location>
</feature>
<accession>C9PSE9</accession>
<dbReference type="RefSeq" id="WP_005764179.1">
    <property type="nucleotide sequence ID" value="NZ_GG704812.1"/>
</dbReference>
<dbReference type="InterPro" id="IPR005573">
    <property type="entry name" value="Anti-sigma_E_RseA_C"/>
</dbReference>
<sequence>MQKELLSAYIDGEQVSAELTEKLCQDAELQQSWASFHTIRAVMRQETEVLLGADFTAKMEKLIEAEEIKVASPVVSQPSPEEVEKLPFMQKFKSLFAPLAQVAVAASVCLVAVLGTQSLMTAKNDVPTNVDTPVLQTLPFNNLVQEVSYNAPVKDVITPEQLEQKNKRIGAMLQNYEVQRRLYSDSMILNPQQSSQK</sequence>
<dbReference type="PANTHER" id="PTHR38104">
    <property type="match status" value="1"/>
</dbReference>
<evidence type="ECO:0000313" key="11">
    <source>
        <dbReference type="EMBL" id="EEX49568.1"/>
    </source>
</evidence>
<dbReference type="InterPro" id="IPR005572">
    <property type="entry name" value="Anti-sigma_E_RseA_N"/>
</dbReference>
<keyword evidence="12" id="KW-1185">Reference proteome</keyword>
<feature type="domain" description="Anti sigma-E protein RseA C-terminal" evidence="10">
    <location>
        <begin position="131"/>
        <end position="182"/>
    </location>
</feature>
<dbReference type="Pfam" id="PF03873">
    <property type="entry name" value="RseA_C"/>
    <property type="match status" value="1"/>
</dbReference>
<keyword evidence="5 8" id="KW-1133">Transmembrane helix</keyword>
<evidence type="ECO:0000256" key="1">
    <source>
        <dbReference type="ARBA" id="ARBA00004162"/>
    </source>
</evidence>
<dbReference type="STRING" id="667128.HMPREF0621_1923"/>
<comment type="subcellular location">
    <subcellularLocation>
        <location evidence="7">Cell inner membrane</location>
    </subcellularLocation>
    <subcellularLocation>
        <location evidence="1">Cell membrane</location>
        <topology evidence="1">Single-pass membrane protein</topology>
    </subcellularLocation>
</comment>
<dbReference type="InterPro" id="IPR052383">
    <property type="entry name" value="Anti-sigma-E_RseA-like"/>
</dbReference>
<evidence type="ECO:0000256" key="2">
    <source>
        <dbReference type="ARBA" id="ARBA00005837"/>
    </source>
</evidence>
<organism evidence="11 12">
    <name type="scientific">Pasteurella dagmatis ATCC 43325</name>
    <dbReference type="NCBI Taxonomy" id="667128"/>
    <lineage>
        <taxon>Bacteria</taxon>
        <taxon>Pseudomonadati</taxon>
        <taxon>Pseudomonadota</taxon>
        <taxon>Gammaproteobacteria</taxon>
        <taxon>Pasteurellales</taxon>
        <taxon>Pasteurellaceae</taxon>
        <taxon>Pasteurella</taxon>
    </lineage>
</organism>
<comment type="subunit">
    <text evidence="7">Interacts 1:1 with ECF RNA polymerase sigma-E (RpoE); this inhibits the interaction of sigma-E with the RNA polymerase catalytic core and leads to a decreased expression of sigma-E-regulated genes. Interacts with RseB.</text>
</comment>
<dbReference type="GO" id="GO:0016989">
    <property type="term" value="F:sigma factor antagonist activity"/>
    <property type="evidence" value="ECO:0007669"/>
    <property type="project" value="InterPro"/>
</dbReference>
<evidence type="ECO:0000256" key="3">
    <source>
        <dbReference type="ARBA" id="ARBA00022475"/>
    </source>
</evidence>
<keyword evidence="3 7" id="KW-1003">Cell membrane</keyword>
<evidence type="ECO:0000313" key="12">
    <source>
        <dbReference type="Proteomes" id="UP000005519"/>
    </source>
</evidence>
<evidence type="ECO:0000259" key="9">
    <source>
        <dbReference type="Pfam" id="PF03872"/>
    </source>
</evidence>
<protein>
    <recommendedName>
        <fullName evidence="7">Anti-sigma-E factor RseA</fullName>
    </recommendedName>
    <alternativeName>
        <fullName evidence="7">Regulator of SigE</fullName>
    </alternativeName>
    <alternativeName>
        <fullName evidence="7">Sigma-E anti-sigma factor RseA</fullName>
    </alternativeName>
    <alternativeName>
        <fullName evidence="7">Sigma-E factor negative regulatory protein</fullName>
    </alternativeName>
</protein>
<evidence type="ECO:0000256" key="7">
    <source>
        <dbReference type="PIRNR" id="PIRNR016938"/>
    </source>
</evidence>
<dbReference type="SUPFAM" id="SSF89069">
    <property type="entry name" value="N-terminal, cytoplasmic domain of anti-sigmaE factor RseA"/>
    <property type="match status" value="1"/>
</dbReference>
<evidence type="ECO:0000256" key="5">
    <source>
        <dbReference type="ARBA" id="ARBA00022989"/>
    </source>
</evidence>